<evidence type="ECO:0000313" key="1">
    <source>
        <dbReference type="EMBL" id="MCA9383747.1"/>
    </source>
</evidence>
<name>A0A955L6H0_9BACT</name>
<protein>
    <submittedName>
        <fullName evidence="1">Uncharacterized protein</fullName>
    </submittedName>
</protein>
<sequence length="70" mass="8070">METDPNQSDIPLSQKLFEDYRLTALFGNNFAAFMALDQLSQLTLADAQYNLDNAFELTLEFTTDLNERFQ</sequence>
<dbReference type="Proteomes" id="UP000783287">
    <property type="component" value="Unassembled WGS sequence"/>
</dbReference>
<reference evidence="1" key="1">
    <citation type="submission" date="2020-04" db="EMBL/GenBank/DDBJ databases">
        <authorList>
            <person name="Zhang T."/>
        </authorList>
    </citation>
    <scope>NUCLEOTIDE SEQUENCE</scope>
    <source>
        <strain evidence="1">HKST-UBA14</strain>
    </source>
</reference>
<dbReference type="AlphaFoldDB" id="A0A955L6H0"/>
<organism evidence="1 2">
    <name type="scientific">Candidatus Dojkabacteria bacterium</name>
    <dbReference type="NCBI Taxonomy" id="2099670"/>
    <lineage>
        <taxon>Bacteria</taxon>
        <taxon>Candidatus Dojkabacteria</taxon>
    </lineage>
</organism>
<dbReference type="EMBL" id="JAGQLK010000126">
    <property type="protein sequence ID" value="MCA9383747.1"/>
    <property type="molecule type" value="Genomic_DNA"/>
</dbReference>
<proteinExistence type="predicted"/>
<reference evidence="1" key="2">
    <citation type="journal article" date="2021" name="Microbiome">
        <title>Successional dynamics and alternative stable states in a saline activated sludge microbial community over 9 years.</title>
        <authorList>
            <person name="Wang Y."/>
            <person name="Ye J."/>
            <person name="Ju F."/>
            <person name="Liu L."/>
            <person name="Boyd J.A."/>
            <person name="Deng Y."/>
            <person name="Parks D.H."/>
            <person name="Jiang X."/>
            <person name="Yin X."/>
            <person name="Woodcroft B.J."/>
            <person name="Tyson G.W."/>
            <person name="Hugenholtz P."/>
            <person name="Polz M.F."/>
            <person name="Zhang T."/>
        </authorList>
    </citation>
    <scope>NUCLEOTIDE SEQUENCE</scope>
    <source>
        <strain evidence="1">HKST-UBA14</strain>
    </source>
</reference>
<comment type="caution">
    <text evidence="1">The sequence shown here is derived from an EMBL/GenBank/DDBJ whole genome shotgun (WGS) entry which is preliminary data.</text>
</comment>
<gene>
    <name evidence="1" type="ORF">KC909_05245</name>
</gene>
<evidence type="ECO:0000313" key="2">
    <source>
        <dbReference type="Proteomes" id="UP000783287"/>
    </source>
</evidence>
<accession>A0A955L6H0</accession>